<evidence type="ECO:0000313" key="5">
    <source>
        <dbReference type="Proteomes" id="UP000275408"/>
    </source>
</evidence>
<feature type="transmembrane region" description="Helical" evidence="1">
    <location>
        <begin position="6"/>
        <end position="24"/>
    </location>
</feature>
<keyword evidence="1" id="KW-0472">Membrane</keyword>
<dbReference type="GO" id="GO:0016881">
    <property type="term" value="F:acid-amino acid ligase activity"/>
    <property type="evidence" value="ECO:0007669"/>
    <property type="project" value="TreeGrafter"/>
</dbReference>
<sequence length="633" mass="72943">MIAYTSLFAMIFVGGLIVSVLAQIRKKRRSKFHTVRSLLIHYFINRFVYLLGAKARRRLEKDTKSFPQVQETFLLNILRKNSKTKYGREFKFQEIRSCRDFTDVHPITKYDHYKPFVDEIYRGKTNVLTNQDPWMLAVTSGTTGRSCLIPKTRNNSRVFVEYGFSVGLYHTLFNVLPLADSLQKSLKLFHAPQVRCSEGGIPIGPSTLAPSLQLHALSTPRVHLDVPSEPAGLYIHVLFALRDRDLGAILGNFAFWIHGVFVFLERNWKLLVQDLEKGEINMDLDITDGVRKELNKLLKPDKQRANELRVEFQKGFDGIARRIWPHLAYVHGVVSGSSELYATQLRERYLKGVALCSTIYGATEGLIGVNLWPLNSELCYLLVPRSMFFEFIPLEHTHEEQPKTLFGDEIEPGCLYELVVTTLSGLYRYRIGDVVKVVRFYNNCPVVEFQYRQGQLLNMRSEKTTETMMYEAITNVLRGKGEKFNLVDYTCAESILLDFIPTKMDFVKENIGQGKNNNHKCKADFDDVKPFYIIFLELSATRDPEENRLLSQELDHALCEVNPFYLIRRENGGCIDRLKVCLVQPGTFKKFRDFLLKVTPTAVNQLKIPRKLTSKEQLMFFCENSGHRARLNN</sequence>
<keyword evidence="1" id="KW-0812">Transmembrane</keyword>
<dbReference type="InterPro" id="IPR055378">
    <property type="entry name" value="GH3_C"/>
</dbReference>
<dbReference type="InterPro" id="IPR055377">
    <property type="entry name" value="GH3_M"/>
</dbReference>
<dbReference type="OrthoDB" id="10004661at2759"/>
<dbReference type="Pfam" id="PF03321">
    <property type="entry name" value="GH3"/>
    <property type="match status" value="1"/>
</dbReference>
<dbReference type="AlphaFoldDB" id="A0A3M6U174"/>
<keyword evidence="1" id="KW-1133">Transmembrane helix</keyword>
<evidence type="ECO:0000313" key="4">
    <source>
        <dbReference type="EMBL" id="RMX47299.1"/>
    </source>
</evidence>
<evidence type="ECO:0000256" key="1">
    <source>
        <dbReference type="SAM" id="Phobius"/>
    </source>
</evidence>
<dbReference type="GO" id="GO:0005737">
    <property type="term" value="C:cytoplasm"/>
    <property type="evidence" value="ECO:0007669"/>
    <property type="project" value="TreeGrafter"/>
</dbReference>
<evidence type="ECO:0008006" key="6">
    <source>
        <dbReference type="Google" id="ProtNLM"/>
    </source>
</evidence>
<feature type="domain" description="GH3 middle" evidence="2">
    <location>
        <begin position="380"/>
        <end position="452"/>
    </location>
</feature>
<dbReference type="OMA" id="HECCNCL"/>
<dbReference type="InterPro" id="IPR004993">
    <property type="entry name" value="GH3"/>
</dbReference>
<comment type="caution">
    <text evidence="4">The sequence shown here is derived from an EMBL/GenBank/DDBJ whole genome shotgun (WGS) entry which is preliminary data.</text>
</comment>
<dbReference type="PANTHER" id="PTHR31901">
    <property type="entry name" value="GH3 DOMAIN-CONTAINING PROTEIN"/>
    <property type="match status" value="1"/>
</dbReference>
<gene>
    <name evidence="4" type="ORF">pdam_00012666</name>
</gene>
<dbReference type="EMBL" id="RCHS01002445">
    <property type="protein sequence ID" value="RMX47299.1"/>
    <property type="molecule type" value="Genomic_DNA"/>
</dbReference>
<accession>A0A3M6U174</accession>
<dbReference type="Proteomes" id="UP000275408">
    <property type="component" value="Unassembled WGS sequence"/>
</dbReference>
<feature type="domain" description="GH3 C-terminal" evidence="3">
    <location>
        <begin position="521"/>
        <end position="615"/>
    </location>
</feature>
<dbReference type="Pfam" id="PF23572">
    <property type="entry name" value="GH3_C"/>
    <property type="match status" value="1"/>
</dbReference>
<dbReference type="Pfam" id="PF23571">
    <property type="entry name" value="GH3_M"/>
    <property type="match status" value="1"/>
</dbReference>
<dbReference type="PANTHER" id="PTHR31901:SF9">
    <property type="entry name" value="GH3 DOMAIN-CONTAINING PROTEIN"/>
    <property type="match status" value="1"/>
</dbReference>
<name>A0A3M6U174_POCDA</name>
<protein>
    <recommendedName>
        <fullName evidence="6">GH3 domain-containing protein</fullName>
    </recommendedName>
</protein>
<keyword evidence="5" id="KW-1185">Reference proteome</keyword>
<proteinExistence type="predicted"/>
<organism evidence="4 5">
    <name type="scientific">Pocillopora damicornis</name>
    <name type="common">Cauliflower coral</name>
    <name type="synonym">Millepora damicornis</name>
    <dbReference type="NCBI Taxonomy" id="46731"/>
    <lineage>
        <taxon>Eukaryota</taxon>
        <taxon>Metazoa</taxon>
        <taxon>Cnidaria</taxon>
        <taxon>Anthozoa</taxon>
        <taxon>Hexacorallia</taxon>
        <taxon>Scleractinia</taxon>
        <taxon>Astrocoeniina</taxon>
        <taxon>Pocilloporidae</taxon>
        <taxon>Pocillopora</taxon>
    </lineage>
</organism>
<reference evidence="4 5" key="1">
    <citation type="journal article" date="2018" name="Sci. Rep.">
        <title>Comparative analysis of the Pocillopora damicornis genome highlights role of immune system in coral evolution.</title>
        <authorList>
            <person name="Cunning R."/>
            <person name="Bay R.A."/>
            <person name="Gillette P."/>
            <person name="Baker A.C."/>
            <person name="Traylor-Knowles N."/>
        </authorList>
    </citation>
    <scope>NUCLEOTIDE SEQUENCE [LARGE SCALE GENOMIC DNA]</scope>
    <source>
        <strain evidence="4">RSMAS</strain>
        <tissue evidence="4">Whole animal</tissue>
    </source>
</reference>
<evidence type="ECO:0000259" key="2">
    <source>
        <dbReference type="Pfam" id="PF23571"/>
    </source>
</evidence>
<evidence type="ECO:0000259" key="3">
    <source>
        <dbReference type="Pfam" id="PF23572"/>
    </source>
</evidence>